<reference evidence="1 2" key="1">
    <citation type="submission" date="2016-10" db="EMBL/GenBank/DDBJ databases">
        <authorList>
            <person name="de Groot N.N."/>
        </authorList>
    </citation>
    <scope>NUCLEOTIDE SEQUENCE [LARGE SCALE GENOMIC DNA]</scope>
    <source>
        <strain evidence="1 2">CGMCC 1.5070</strain>
    </source>
</reference>
<accession>A0A1H8DGJ8</accession>
<keyword evidence="2" id="KW-1185">Reference proteome</keyword>
<dbReference type="Proteomes" id="UP000199158">
    <property type="component" value="Unassembled WGS sequence"/>
</dbReference>
<name>A0A1H8DGJ8_9FIRM</name>
<evidence type="ECO:0008006" key="3">
    <source>
        <dbReference type="Google" id="ProtNLM"/>
    </source>
</evidence>
<dbReference type="EMBL" id="FOCG01000003">
    <property type="protein sequence ID" value="SEN06295.1"/>
    <property type="molecule type" value="Genomic_DNA"/>
</dbReference>
<evidence type="ECO:0000313" key="2">
    <source>
        <dbReference type="Proteomes" id="UP000199158"/>
    </source>
</evidence>
<gene>
    <name evidence="1" type="ORF">SAMN05216180_2596</name>
</gene>
<protein>
    <recommendedName>
        <fullName evidence="3">Bacteriophage holin of superfamily 6 (Holin_LLH)</fullName>
    </recommendedName>
</protein>
<dbReference type="RefSeq" id="WP_205408620.1">
    <property type="nucleotide sequence ID" value="NZ_FOCG01000003.1"/>
</dbReference>
<dbReference type="STRING" id="474960.SAMN05216180_2596"/>
<organism evidence="1 2">
    <name type="scientific">Hydrogenoanaerobacterium saccharovorans</name>
    <dbReference type="NCBI Taxonomy" id="474960"/>
    <lineage>
        <taxon>Bacteria</taxon>
        <taxon>Bacillati</taxon>
        <taxon>Bacillota</taxon>
        <taxon>Clostridia</taxon>
        <taxon>Eubacteriales</taxon>
        <taxon>Oscillospiraceae</taxon>
        <taxon>Hydrogenoanaerobacterium</taxon>
    </lineage>
</organism>
<evidence type="ECO:0000313" key="1">
    <source>
        <dbReference type="EMBL" id="SEN06295.1"/>
    </source>
</evidence>
<dbReference type="AlphaFoldDB" id="A0A1H8DGJ8"/>
<proteinExistence type="predicted"/>
<sequence>MLEFIIRYWTEMLFSAALSLLGMAYKKLAKRVKEQDAIKLGIRALLRDRIIQVYNHSYDLGYCPIYALENAVAMYEQYHALGGNGTVTELLDRLKELPTNRKEDYDEY</sequence>